<proteinExistence type="inferred from homology"/>
<evidence type="ECO:0000313" key="5">
    <source>
        <dbReference type="EMBL" id="ROQ18867.1"/>
    </source>
</evidence>
<evidence type="ECO:0000256" key="2">
    <source>
        <dbReference type="ARBA" id="ARBA00022898"/>
    </source>
</evidence>
<dbReference type="NCBIfam" id="TIGR02080">
    <property type="entry name" value="O_succ_thio_ly"/>
    <property type="match status" value="1"/>
</dbReference>
<dbReference type="AlphaFoldDB" id="A0A3N1NV96"/>
<accession>A0A3N1NV96</accession>
<protein>
    <submittedName>
        <fullName evidence="5">Cystathionine gamma-synthase</fullName>
    </submittedName>
</protein>
<dbReference type="Gene3D" id="3.40.640.10">
    <property type="entry name" value="Type I PLP-dependent aspartate aminotransferase-like (Major domain)"/>
    <property type="match status" value="1"/>
</dbReference>
<comment type="cofactor">
    <cofactor evidence="1 4">
        <name>pyridoxal 5'-phosphate</name>
        <dbReference type="ChEBI" id="CHEBI:597326"/>
    </cofactor>
</comment>
<evidence type="ECO:0000313" key="6">
    <source>
        <dbReference type="Proteomes" id="UP000268033"/>
    </source>
</evidence>
<evidence type="ECO:0000256" key="4">
    <source>
        <dbReference type="RuleBase" id="RU362118"/>
    </source>
</evidence>
<dbReference type="SUPFAM" id="SSF53383">
    <property type="entry name" value="PLP-dependent transferases"/>
    <property type="match status" value="1"/>
</dbReference>
<dbReference type="Pfam" id="PF01053">
    <property type="entry name" value="Cys_Met_Meta_PP"/>
    <property type="match status" value="1"/>
</dbReference>
<dbReference type="PROSITE" id="PS00868">
    <property type="entry name" value="CYS_MET_METAB_PP"/>
    <property type="match status" value="1"/>
</dbReference>
<dbReference type="InterPro" id="IPR011821">
    <property type="entry name" value="O_succ_thio_ly"/>
</dbReference>
<evidence type="ECO:0000256" key="3">
    <source>
        <dbReference type="PIRSR" id="PIRSR001434-2"/>
    </source>
</evidence>
<keyword evidence="6" id="KW-1185">Reference proteome</keyword>
<reference evidence="5 6" key="1">
    <citation type="submission" date="2018-11" db="EMBL/GenBank/DDBJ databases">
        <title>Genomic Encyclopedia of Type Strains, Phase IV (KMG-IV): sequencing the most valuable type-strain genomes for metagenomic binning, comparative biology and taxonomic classification.</title>
        <authorList>
            <person name="Goeker M."/>
        </authorList>
    </citation>
    <scope>NUCLEOTIDE SEQUENCE [LARGE SCALE GENOMIC DNA]</scope>
    <source>
        <strain evidence="5 6">DSM 21945</strain>
    </source>
</reference>
<dbReference type="STRING" id="584787.GCA_001247655_01302"/>
<evidence type="ECO:0000256" key="1">
    <source>
        <dbReference type="ARBA" id="ARBA00001933"/>
    </source>
</evidence>
<dbReference type="InterPro" id="IPR000277">
    <property type="entry name" value="Cys/Met-Metab_PyrdxlP-dep_enz"/>
</dbReference>
<dbReference type="GO" id="GO:0005737">
    <property type="term" value="C:cytoplasm"/>
    <property type="evidence" value="ECO:0007669"/>
    <property type="project" value="TreeGrafter"/>
</dbReference>
<sequence length="385" mass="41180">MSIRQSTTAVRSGLESDQQHNSVVPPLYLSTNYTFEDFRTPGSYDYSRSNNPSRDLLADAICKLEGGARAVVTATGMGAVTTALQLLSAGDTLVVPHDCYGGSWRLFNAWAKKGAFNLITIDQADPKALADALAKKPKLVWVETPSNPLLRVVDVAAICEASHAVGARVLVDNTFLSPIGQSPLALGADLVLHSTTKYINGHSDVVGGALVAKDKALGDELAWWANCIGVTGSAFDSYLTLRGIRTLAARFRIHEENAQKLTAWLAQKPEVSVVHYPGLASHPGHELAKRQQKSFGAMFSIELNVSLDTLGNFVSRLKLFSLAESLGGVESLVAVPATMTHAAMTAEARREAGLNDGLLRFSVGIEDADDLIDDLAQAWPALKEG</sequence>
<dbReference type="PANTHER" id="PTHR11808:SF75">
    <property type="entry name" value="CYSTATHIONINE GAMMA-SYNTHASE"/>
    <property type="match status" value="1"/>
</dbReference>
<dbReference type="Gene3D" id="3.90.1150.10">
    <property type="entry name" value="Aspartate Aminotransferase, domain 1"/>
    <property type="match status" value="1"/>
</dbReference>
<dbReference type="InterPro" id="IPR015422">
    <property type="entry name" value="PyrdxlP-dep_Trfase_small"/>
</dbReference>
<dbReference type="FunFam" id="3.90.1150.10:FF:000033">
    <property type="entry name" value="Cystathionine gamma-synthase"/>
    <property type="match status" value="1"/>
</dbReference>
<dbReference type="InterPro" id="IPR015421">
    <property type="entry name" value="PyrdxlP-dep_Trfase_major"/>
</dbReference>
<dbReference type="RefSeq" id="WP_050660175.1">
    <property type="nucleotide sequence ID" value="NZ_JBLXEP010000008.1"/>
</dbReference>
<dbReference type="GO" id="GO:0003962">
    <property type="term" value="F:cystathionine gamma-synthase activity"/>
    <property type="evidence" value="ECO:0007669"/>
    <property type="project" value="TreeGrafter"/>
</dbReference>
<dbReference type="Proteomes" id="UP000268033">
    <property type="component" value="Unassembled WGS sequence"/>
</dbReference>
<dbReference type="InterPro" id="IPR054542">
    <property type="entry name" value="Cys_met_metab_PP"/>
</dbReference>
<dbReference type="GO" id="GO:0030170">
    <property type="term" value="F:pyridoxal phosphate binding"/>
    <property type="evidence" value="ECO:0007669"/>
    <property type="project" value="InterPro"/>
</dbReference>
<dbReference type="GO" id="GO:0004123">
    <property type="term" value="F:cystathionine gamma-lyase activity"/>
    <property type="evidence" value="ECO:0007669"/>
    <property type="project" value="TreeGrafter"/>
</dbReference>
<comment type="similarity">
    <text evidence="4">Belongs to the trans-sulfuration enzymes family.</text>
</comment>
<name>A0A3N1NV96_9GAMM</name>
<keyword evidence="2 3" id="KW-0663">Pyridoxal phosphate</keyword>
<dbReference type="GO" id="GO:0009086">
    <property type="term" value="P:methionine biosynthetic process"/>
    <property type="evidence" value="ECO:0007669"/>
    <property type="project" value="UniProtKB-ARBA"/>
</dbReference>
<dbReference type="PIRSF" id="PIRSF001434">
    <property type="entry name" value="CGS"/>
    <property type="match status" value="1"/>
</dbReference>
<dbReference type="FunFam" id="3.40.640.10:FF:000046">
    <property type="entry name" value="Cystathionine gamma-lyase"/>
    <property type="match status" value="1"/>
</dbReference>
<dbReference type="GO" id="GO:0019343">
    <property type="term" value="P:cysteine biosynthetic process via cystathionine"/>
    <property type="evidence" value="ECO:0007669"/>
    <property type="project" value="TreeGrafter"/>
</dbReference>
<comment type="caution">
    <text evidence="5">The sequence shown here is derived from an EMBL/GenBank/DDBJ whole genome shotgun (WGS) entry which is preliminary data.</text>
</comment>
<dbReference type="OrthoDB" id="9805807at2"/>
<dbReference type="EMBL" id="RJUL01000014">
    <property type="protein sequence ID" value="ROQ18867.1"/>
    <property type="molecule type" value="Genomic_DNA"/>
</dbReference>
<gene>
    <name evidence="5" type="ORF">EDC28_11420</name>
</gene>
<dbReference type="PANTHER" id="PTHR11808">
    <property type="entry name" value="TRANS-SULFURATION ENZYME FAMILY MEMBER"/>
    <property type="match status" value="1"/>
</dbReference>
<dbReference type="CDD" id="cd00614">
    <property type="entry name" value="CGS_like"/>
    <property type="match status" value="1"/>
</dbReference>
<dbReference type="GO" id="GO:0019346">
    <property type="term" value="P:transsulfuration"/>
    <property type="evidence" value="ECO:0007669"/>
    <property type="project" value="InterPro"/>
</dbReference>
<dbReference type="InterPro" id="IPR015424">
    <property type="entry name" value="PyrdxlP-dep_Trfase"/>
</dbReference>
<organism evidence="5 6">
    <name type="scientific">Gallaecimonas pentaromativorans</name>
    <dbReference type="NCBI Taxonomy" id="584787"/>
    <lineage>
        <taxon>Bacteria</taxon>
        <taxon>Pseudomonadati</taxon>
        <taxon>Pseudomonadota</taxon>
        <taxon>Gammaproteobacteria</taxon>
        <taxon>Enterobacterales</taxon>
        <taxon>Gallaecimonadaceae</taxon>
        <taxon>Gallaecimonas</taxon>
    </lineage>
</organism>
<feature type="modified residue" description="N6-(pyridoxal phosphate)lysine" evidence="3">
    <location>
        <position position="197"/>
    </location>
</feature>